<dbReference type="SMR" id="A0A1J0M4Q1"/>
<proteinExistence type="predicted"/>
<dbReference type="PANTHER" id="PTHR14136">
    <property type="entry name" value="BTB_POZ DOMAIN-CONTAINING PROTEIN KCTD9"/>
    <property type="match status" value="1"/>
</dbReference>
<protein>
    <submittedName>
        <fullName evidence="2">QnrB19</fullName>
    </submittedName>
</protein>
<organism evidence="2">
    <name type="scientific">Escherichia coli</name>
    <dbReference type="NCBI Taxonomy" id="562"/>
    <lineage>
        <taxon>Bacteria</taxon>
        <taxon>Pseudomonadati</taxon>
        <taxon>Pseudomonadota</taxon>
        <taxon>Gammaproteobacteria</taxon>
        <taxon>Enterobacterales</taxon>
        <taxon>Enterobacteriaceae</taxon>
        <taxon>Escherichia</taxon>
    </lineage>
</organism>
<dbReference type="PANTHER" id="PTHR14136:SF17">
    <property type="entry name" value="BTB_POZ DOMAIN-CONTAINING PROTEIN KCTD9"/>
    <property type="match status" value="1"/>
</dbReference>
<dbReference type="EMBL" id="KX452394">
    <property type="protein sequence ID" value="APD15336.1"/>
    <property type="molecule type" value="Genomic_DNA"/>
</dbReference>
<name>A0A1J0M4Q1_ECOLX</name>
<dbReference type="SUPFAM" id="SSF141571">
    <property type="entry name" value="Pentapeptide repeat-like"/>
    <property type="match status" value="1"/>
</dbReference>
<dbReference type="NCBIfam" id="NF000420">
    <property type="entry name" value="penta_rpt_QnrB"/>
    <property type="match status" value="1"/>
</dbReference>
<dbReference type="AlphaFoldDB" id="A0A1J0M4Q1"/>
<dbReference type="EMBL" id="KX452393">
    <property type="protein sequence ID" value="APD15333.1"/>
    <property type="molecule type" value="Genomic_DNA"/>
</dbReference>
<reference evidence="1" key="2">
    <citation type="submission" date="2016-06" db="EMBL/GenBank/DDBJ databases">
        <title>PMQR in turkeys in Brazil.</title>
        <authorList>
            <person name="Cunha M.P.V."/>
            <person name="Cerdeira L."/>
            <person name="Lincopan N."/>
            <person name="Knobl T."/>
        </authorList>
    </citation>
    <scope>NUCLEOTIDE SEQUENCE</scope>
    <source>
        <strain evidence="1">FP119</strain>
        <plasmid evidence="1">pFP119</plasmid>
    </source>
</reference>
<dbReference type="Gene3D" id="2.160.20.80">
    <property type="entry name" value="E3 ubiquitin-protein ligase SopA"/>
    <property type="match status" value="1"/>
</dbReference>
<evidence type="ECO:0000313" key="1">
    <source>
        <dbReference type="EMBL" id="APD15333.1"/>
    </source>
</evidence>
<accession>A0A1J0M4Q1</accession>
<gene>
    <name evidence="2" type="primary">qnrB19</name>
    <name evidence="2" type="ORF">pFA27_1_02</name>
    <name evidence="1" type="ORF">pFP119_1_02</name>
</gene>
<reference evidence="2" key="1">
    <citation type="submission" date="2016-06" db="EMBL/GenBank/DDBJ databases">
        <title>Coexistente of CTX-M-55, CTX-M-2, CMY-2, fosA3 and qnrB19 in different virulent clones of ExPEC isolated from chickens in Brazil.</title>
        <authorList>
            <person name="Cunha M.P.V."/>
            <person name="Cerdeira L."/>
            <person name="Lincopan N."/>
            <person name="Knobl T."/>
        </authorList>
    </citation>
    <scope>NUCLEOTIDE SEQUENCE</scope>
    <source>
        <strain evidence="2">FA27</strain>
        <plasmid evidence="2">pFA27</plasmid>
    </source>
</reference>
<geneLocation type="plasmid" evidence="1">
    <name>pFP119</name>
</geneLocation>
<dbReference type="Pfam" id="PF00805">
    <property type="entry name" value="Pentapeptide"/>
    <property type="match status" value="3"/>
</dbReference>
<dbReference type="InterPro" id="IPR001646">
    <property type="entry name" value="5peptide_repeat"/>
</dbReference>
<dbReference type="InterPro" id="IPR051082">
    <property type="entry name" value="Pentapeptide-BTB/POZ_domain"/>
</dbReference>
<geneLocation type="plasmid" evidence="2">
    <name>pFA27</name>
</geneLocation>
<sequence length="226" mass="25177">MASLLYKNTGIDMTLALVGEKIDRNRFTGEKVENSTFFNCDFSGADLSGTEFIGCQFYDRESQKGCNFSRAMLKDAIFKSCDLSMADFRNVSALGIEIRHCRAQGADFRGASFMNMITTRTWFCSAYITNTNLSYANFSKVVLEKCELWENRWMGTQVLGATFSGSDLSGGEFSTFDWRAANFTHCDLTNSELGDLDIRGVDLQGVKLDSYQASLLMERLGIAVIG</sequence>
<keyword evidence="2" id="KW-0614">Plasmid</keyword>
<evidence type="ECO:0000313" key="2">
    <source>
        <dbReference type="EMBL" id="APD15336.1"/>
    </source>
</evidence>
<dbReference type="NCBIfam" id="NF033086">
    <property type="entry name" value="penta_rpt_Qnr"/>
    <property type="match status" value="1"/>
</dbReference>